<protein>
    <recommendedName>
        <fullName evidence="4">GAF domain-containing protein</fullName>
    </recommendedName>
</protein>
<sequence>MTNMPRGEIYAEPPRLMFSRNKDQSNSTTSGFELGAAYIDPNNQRIQEKIEATLQVLTFLEHQLLTTIDQPFGVGVLDAEGRSFVVDKDQEEEDCSALARAYRRRLAEWTPDVTNYMPKHFPVFDLNTPLCVEGLELLTSSKYTSYAYEVQQIHKALETVNLSTPQAYGYPTSNVTTAECVDRTFRNFNSGKESLLLQFWAYVLNNSEDMGCILMLTDQTLMSTRDEGLEEYRRRCLENRCRFVGLATSVGNWLAGRAAQTGIADHRTKQHVTNQQDQHSADIGGMGQLVLPVFYGQGAGNKLVGIIELVTSVPKESYVEDFEQVQKLLKTQQEAKETDEGLKSSYMGKTIKFKYNDDLIKFTLRLSAEFADLHREVKTRFPELEHKFRVEYHDTEVKFDFN</sequence>
<dbReference type="PANTHER" id="PTHR32002">
    <property type="entry name" value="PROTEIN NLP8"/>
    <property type="match status" value="1"/>
</dbReference>
<dbReference type="PANTHER" id="PTHR32002:SF35">
    <property type="entry name" value="PROTEIN NLP6"/>
    <property type="match status" value="1"/>
</dbReference>
<dbReference type="InterPro" id="IPR045012">
    <property type="entry name" value="NLP"/>
</dbReference>
<gene>
    <name evidence="2" type="ORF">M8C21_018913</name>
</gene>
<keyword evidence="3" id="KW-1185">Reference proteome</keyword>
<evidence type="ECO:0000256" key="1">
    <source>
        <dbReference type="SAM" id="MobiDB-lite"/>
    </source>
</evidence>
<dbReference type="AlphaFoldDB" id="A0AAD5DAZ2"/>
<proteinExistence type="predicted"/>
<reference evidence="2" key="1">
    <citation type="submission" date="2022-06" db="EMBL/GenBank/DDBJ databases">
        <title>Uncovering the hologenomic basis of an extraordinary plant invasion.</title>
        <authorList>
            <person name="Bieker V.C."/>
            <person name="Martin M.D."/>
            <person name="Gilbert T."/>
            <person name="Hodgins K."/>
            <person name="Battlay P."/>
            <person name="Petersen B."/>
            <person name="Wilson J."/>
        </authorList>
    </citation>
    <scope>NUCLEOTIDE SEQUENCE</scope>
    <source>
        <strain evidence="2">AA19_3_7</strain>
        <tissue evidence="2">Leaf</tissue>
    </source>
</reference>
<evidence type="ECO:0000313" key="2">
    <source>
        <dbReference type="EMBL" id="KAI7754820.1"/>
    </source>
</evidence>
<accession>A0AAD5DAZ2</accession>
<name>A0AAD5DAZ2_AMBAR</name>
<evidence type="ECO:0008006" key="4">
    <source>
        <dbReference type="Google" id="ProtNLM"/>
    </source>
</evidence>
<organism evidence="2 3">
    <name type="scientific">Ambrosia artemisiifolia</name>
    <name type="common">Common ragweed</name>
    <dbReference type="NCBI Taxonomy" id="4212"/>
    <lineage>
        <taxon>Eukaryota</taxon>
        <taxon>Viridiplantae</taxon>
        <taxon>Streptophyta</taxon>
        <taxon>Embryophyta</taxon>
        <taxon>Tracheophyta</taxon>
        <taxon>Spermatophyta</taxon>
        <taxon>Magnoliopsida</taxon>
        <taxon>eudicotyledons</taxon>
        <taxon>Gunneridae</taxon>
        <taxon>Pentapetalae</taxon>
        <taxon>asterids</taxon>
        <taxon>campanulids</taxon>
        <taxon>Asterales</taxon>
        <taxon>Asteraceae</taxon>
        <taxon>Asteroideae</taxon>
        <taxon>Heliantheae alliance</taxon>
        <taxon>Heliantheae</taxon>
        <taxon>Ambrosia</taxon>
    </lineage>
</organism>
<comment type="caution">
    <text evidence="2">The sequence shown here is derived from an EMBL/GenBank/DDBJ whole genome shotgun (WGS) entry which is preliminary data.</text>
</comment>
<dbReference type="Proteomes" id="UP001206925">
    <property type="component" value="Unassembled WGS sequence"/>
</dbReference>
<feature type="region of interest" description="Disordered" evidence="1">
    <location>
        <begin position="1"/>
        <end position="33"/>
    </location>
</feature>
<dbReference type="GO" id="GO:0003700">
    <property type="term" value="F:DNA-binding transcription factor activity"/>
    <property type="evidence" value="ECO:0007669"/>
    <property type="project" value="InterPro"/>
</dbReference>
<evidence type="ECO:0000313" key="3">
    <source>
        <dbReference type="Proteomes" id="UP001206925"/>
    </source>
</evidence>
<dbReference type="EMBL" id="JAMZMK010002421">
    <property type="protein sequence ID" value="KAI7754820.1"/>
    <property type="molecule type" value="Genomic_DNA"/>
</dbReference>